<proteinExistence type="predicted"/>
<name>A0A8E3B8G2_RHILI</name>
<dbReference type="Gene3D" id="3.40.710.10">
    <property type="entry name" value="DD-peptidase/beta-lactamase superfamily"/>
    <property type="match status" value="1"/>
</dbReference>
<gene>
    <name evidence="2" type="ORF">C8D77_1011584</name>
</gene>
<dbReference type="AlphaFoldDB" id="A0A8E3B8G2"/>
<keyword evidence="2" id="KW-0121">Carboxypeptidase</keyword>
<dbReference type="InterPro" id="IPR012338">
    <property type="entry name" value="Beta-lactam/transpept-like"/>
</dbReference>
<dbReference type="PANTHER" id="PTHR46825:SF7">
    <property type="entry name" value="D-ALANYL-D-ALANINE CARBOXYPEPTIDASE"/>
    <property type="match status" value="1"/>
</dbReference>
<dbReference type="InterPro" id="IPR050491">
    <property type="entry name" value="AmpC-like"/>
</dbReference>
<dbReference type="EMBL" id="QGGH01000001">
    <property type="protein sequence ID" value="PWJ94898.1"/>
    <property type="molecule type" value="Genomic_DNA"/>
</dbReference>
<dbReference type="Proteomes" id="UP000245631">
    <property type="component" value="Unassembled WGS sequence"/>
</dbReference>
<reference evidence="2 3" key="1">
    <citation type="submission" date="2018-05" db="EMBL/GenBank/DDBJ databases">
        <title>Genomic Encyclopedia of Type Strains, Phase IV (KMG-IV): sequencing the most valuable type-strain genomes for metagenomic binning, comparative biology and taxonomic classification.</title>
        <authorList>
            <person name="Goeker M."/>
        </authorList>
    </citation>
    <scope>NUCLEOTIDE SEQUENCE [LARGE SCALE GENOMIC DNA]</scope>
    <source>
        <strain evidence="2 3">DSM 2626</strain>
    </source>
</reference>
<keyword evidence="2" id="KW-0645">Protease</keyword>
<accession>A0A8E3B8G2</accession>
<protein>
    <submittedName>
        <fullName evidence="2">D-alanyl-D-alanine carboxypeptidase</fullName>
    </submittedName>
</protein>
<feature type="domain" description="Beta-lactamase-related" evidence="1">
    <location>
        <begin position="19"/>
        <end position="357"/>
    </location>
</feature>
<sequence>MYKTSDLEAKAESMREDLNALLKTYLTDGAVGASLAYALNGATPTAVTAGLADREHDVAVSPDRLFKIGSCTKTFVAAALVKLAQDGKLDLGAPIASWFPDLPGAKEISARQLINHRSGLPEFEYYIPMDPSRQWTPQQLVDIAFASDKQKAPGGPAVYNNTGYVLAGMVIEAVSGQSLGGYVRSAVLQPLGLENTWSPATEAFPEKSMVRGYYHRPPPAANAPTDIASGGEMWRMDGVLPYSDALQDSSDSFPFGAAYGCGDMVSTPSDMVSFIRGLFSGKLLSPPFFSGMFEHRVPASFPGTRMRETGAGMFQSAYADRAFYGHQGSIPGYVAVMLHDPESSLTIAMTSNVGSGNRLSFQASGLHPVVDKAIQIILG</sequence>
<organism evidence="2 3">
    <name type="scientific">Rhizobium loti</name>
    <name type="common">Mesorhizobium loti</name>
    <dbReference type="NCBI Taxonomy" id="381"/>
    <lineage>
        <taxon>Bacteria</taxon>
        <taxon>Pseudomonadati</taxon>
        <taxon>Pseudomonadota</taxon>
        <taxon>Alphaproteobacteria</taxon>
        <taxon>Hyphomicrobiales</taxon>
        <taxon>Phyllobacteriaceae</taxon>
        <taxon>Mesorhizobium</taxon>
    </lineage>
</organism>
<dbReference type="InterPro" id="IPR001466">
    <property type="entry name" value="Beta-lactam-related"/>
</dbReference>
<dbReference type="SUPFAM" id="SSF56601">
    <property type="entry name" value="beta-lactamase/transpeptidase-like"/>
    <property type="match status" value="1"/>
</dbReference>
<evidence type="ECO:0000259" key="1">
    <source>
        <dbReference type="Pfam" id="PF00144"/>
    </source>
</evidence>
<evidence type="ECO:0000313" key="2">
    <source>
        <dbReference type="EMBL" id="PWJ94898.1"/>
    </source>
</evidence>
<comment type="caution">
    <text evidence="2">The sequence shown here is derived from an EMBL/GenBank/DDBJ whole genome shotgun (WGS) entry which is preliminary data.</text>
</comment>
<keyword evidence="2" id="KW-0378">Hydrolase</keyword>
<dbReference type="GO" id="GO:0004180">
    <property type="term" value="F:carboxypeptidase activity"/>
    <property type="evidence" value="ECO:0007669"/>
    <property type="project" value="UniProtKB-KW"/>
</dbReference>
<evidence type="ECO:0000313" key="3">
    <source>
        <dbReference type="Proteomes" id="UP000245631"/>
    </source>
</evidence>
<dbReference type="Pfam" id="PF00144">
    <property type="entry name" value="Beta-lactamase"/>
    <property type="match status" value="1"/>
</dbReference>
<dbReference type="PANTHER" id="PTHR46825">
    <property type="entry name" value="D-ALANYL-D-ALANINE-CARBOXYPEPTIDASE/ENDOPEPTIDASE AMPH"/>
    <property type="match status" value="1"/>
</dbReference>